<feature type="transmembrane region" description="Helical" evidence="11">
    <location>
        <begin position="7"/>
        <end position="28"/>
    </location>
</feature>
<dbReference type="GO" id="GO:0005886">
    <property type="term" value="C:plasma membrane"/>
    <property type="evidence" value="ECO:0007669"/>
    <property type="project" value="UniProtKB-SubCell"/>
</dbReference>
<reference evidence="13 14" key="2">
    <citation type="submission" date="2014-09" db="EMBL/GenBank/DDBJ databases">
        <authorList>
            <consortium name="NBRP consortium"/>
            <person name="Sawabe T."/>
            <person name="Meirelles P."/>
            <person name="Nakanishi M."/>
            <person name="Sayaka M."/>
            <person name="Hattori M."/>
            <person name="Ohkuma M."/>
        </authorList>
    </citation>
    <scope>NUCLEOTIDE SEQUENCE [LARGE SCALE GENOMIC DNA]</scope>
    <source>
        <strain evidence="13 14">JCM 19240</strain>
    </source>
</reference>
<dbReference type="Gene3D" id="3.30.700.10">
    <property type="entry name" value="Glycoprotein, Type 4 Pilin"/>
    <property type="match status" value="1"/>
</dbReference>
<comment type="subcellular location">
    <subcellularLocation>
        <location evidence="1">Cell inner membrane</location>
        <topology evidence="1">Single-pass membrane protein</topology>
    </subcellularLocation>
</comment>
<evidence type="ECO:0000256" key="2">
    <source>
        <dbReference type="ARBA" id="ARBA00021549"/>
    </source>
</evidence>
<keyword evidence="3" id="KW-1003">Cell membrane</keyword>
<dbReference type="Pfam" id="PF12019">
    <property type="entry name" value="GspH"/>
    <property type="match status" value="1"/>
</dbReference>
<evidence type="ECO:0000256" key="1">
    <source>
        <dbReference type="ARBA" id="ARBA00004377"/>
    </source>
</evidence>
<evidence type="ECO:0000313" key="14">
    <source>
        <dbReference type="Proteomes" id="UP000029224"/>
    </source>
</evidence>
<evidence type="ECO:0000256" key="7">
    <source>
        <dbReference type="ARBA" id="ARBA00022989"/>
    </source>
</evidence>
<keyword evidence="14" id="KW-1185">Reference proteome</keyword>
<reference evidence="13 14" key="1">
    <citation type="submission" date="2014-09" db="EMBL/GenBank/DDBJ databases">
        <title>Vibrio maritimus JCM 19240. (C210) whole genome shotgun sequence.</title>
        <authorList>
            <person name="Sawabe T."/>
            <person name="Meirelles P."/>
            <person name="Nakanishi M."/>
            <person name="Sayaka M."/>
            <person name="Hattori M."/>
            <person name="Ohkuma M."/>
        </authorList>
    </citation>
    <scope>NUCLEOTIDE SEQUENCE [LARGE SCALE GENOMIC DNA]</scope>
    <source>
        <strain evidence="13 14">JCM 19240</strain>
    </source>
</reference>
<keyword evidence="8 11" id="KW-0472">Membrane</keyword>
<gene>
    <name evidence="13" type="ORF">JCM19240_1571</name>
</gene>
<keyword evidence="7 11" id="KW-1133">Transmembrane helix</keyword>
<evidence type="ECO:0000256" key="4">
    <source>
        <dbReference type="ARBA" id="ARBA00022481"/>
    </source>
</evidence>
<sequence>MVRGFTFLELIITVVISGIVLTAMAPTFTDVSKSNKVERAALEIYGVIVQTQAEAILRNEPLWIHFEGLPEGASNGNWTAVVANKGNLSDADVKRLFTMSGAPFDGTTIELNFNSEQLKIDHITGGARVGGNITIKPYPRSEKFAKIVSHAASGRVQVCQSGGEYGLGGC</sequence>
<name>A0A090TBL8_9VIBR</name>
<keyword evidence="5" id="KW-0997">Cell inner membrane</keyword>
<evidence type="ECO:0000313" key="13">
    <source>
        <dbReference type="EMBL" id="GAL36129.1"/>
    </source>
</evidence>
<proteinExistence type="inferred from homology"/>
<dbReference type="SUPFAM" id="SSF54523">
    <property type="entry name" value="Pili subunits"/>
    <property type="match status" value="1"/>
</dbReference>
<evidence type="ECO:0000256" key="5">
    <source>
        <dbReference type="ARBA" id="ARBA00022519"/>
    </source>
</evidence>
<dbReference type="GO" id="GO:0015627">
    <property type="term" value="C:type II protein secretion system complex"/>
    <property type="evidence" value="ECO:0007669"/>
    <property type="project" value="InterPro"/>
</dbReference>
<dbReference type="Proteomes" id="UP000029224">
    <property type="component" value="Unassembled WGS sequence"/>
</dbReference>
<evidence type="ECO:0000256" key="11">
    <source>
        <dbReference type="SAM" id="Phobius"/>
    </source>
</evidence>
<protein>
    <recommendedName>
        <fullName evidence="2">Type II secretion system protein H</fullName>
    </recommendedName>
    <alternativeName>
        <fullName evidence="10">General secretion pathway protein H</fullName>
    </alternativeName>
</protein>
<dbReference type="InterPro" id="IPR022346">
    <property type="entry name" value="T2SS_GspH"/>
</dbReference>
<comment type="similarity">
    <text evidence="9">Belongs to the GSP H family.</text>
</comment>
<dbReference type="AlphaFoldDB" id="A0A090TBL8"/>
<feature type="domain" description="General secretion pathway GspH" evidence="12">
    <location>
        <begin position="40"/>
        <end position="149"/>
    </location>
</feature>
<evidence type="ECO:0000256" key="9">
    <source>
        <dbReference type="ARBA" id="ARBA00025772"/>
    </source>
</evidence>
<dbReference type="GO" id="GO:0015628">
    <property type="term" value="P:protein secretion by the type II secretion system"/>
    <property type="evidence" value="ECO:0007669"/>
    <property type="project" value="InterPro"/>
</dbReference>
<evidence type="ECO:0000259" key="12">
    <source>
        <dbReference type="Pfam" id="PF12019"/>
    </source>
</evidence>
<keyword evidence="6 11" id="KW-0812">Transmembrane</keyword>
<dbReference type="PIRSF" id="PIRSF024622">
    <property type="entry name" value="Tfp_FimT"/>
    <property type="match status" value="1"/>
</dbReference>
<dbReference type="EMBL" id="BBMT01000009">
    <property type="protein sequence ID" value="GAL36129.1"/>
    <property type="molecule type" value="Genomic_DNA"/>
</dbReference>
<dbReference type="Pfam" id="PF07963">
    <property type="entry name" value="N_methyl"/>
    <property type="match status" value="1"/>
</dbReference>
<dbReference type="InterPro" id="IPR045584">
    <property type="entry name" value="Pilin-like"/>
</dbReference>
<dbReference type="InterPro" id="IPR016824">
    <property type="entry name" value="Tfp-pilus_assembly_FimT"/>
</dbReference>
<evidence type="ECO:0000256" key="3">
    <source>
        <dbReference type="ARBA" id="ARBA00022475"/>
    </source>
</evidence>
<evidence type="ECO:0000256" key="10">
    <source>
        <dbReference type="ARBA" id="ARBA00030775"/>
    </source>
</evidence>
<dbReference type="NCBIfam" id="TIGR02532">
    <property type="entry name" value="IV_pilin_GFxxxE"/>
    <property type="match status" value="1"/>
</dbReference>
<comment type="caution">
    <text evidence="13">The sequence shown here is derived from an EMBL/GenBank/DDBJ whole genome shotgun (WGS) entry which is preliminary data.</text>
</comment>
<dbReference type="InterPro" id="IPR012902">
    <property type="entry name" value="N_methyl_site"/>
</dbReference>
<evidence type="ECO:0000256" key="6">
    <source>
        <dbReference type="ARBA" id="ARBA00022692"/>
    </source>
</evidence>
<evidence type="ECO:0000256" key="8">
    <source>
        <dbReference type="ARBA" id="ARBA00023136"/>
    </source>
</evidence>
<organism evidence="13 14">
    <name type="scientific">Vibrio maritimus</name>
    <dbReference type="NCBI Taxonomy" id="990268"/>
    <lineage>
        <taxon>Bacteria</taxon>
        <taxon>Pseudomonadati</taxon>
        <taxon>Pseudomonadota</taxon>
        <taxon>Gammaproteobacteria</taxon>
        <taxon>Vibrionales</taxon>
        <taxon>Vibrionaceae</taxon>
        <taxon>Vibrio</taxon>
    </lineage>
</organism>
<keyword evidence="4" id="KW-0488">Methylation</keyword>
<dbReference type="OrthoDB" id="5871678at2"/>
<accession>A0A090TBL8</accession>